<evidence type="ECO:0000313" key="2">
    <source>
        <dbReference type="RefSeq" id="XP_075102914.1"/>
    </source>
</evidence>
<protein>
    <submittedName>
        <fullName evidence="2">Uncharacterized protein LOC142177603</fullName>
    </submittedName>
</protein>
<keyword evidence="1" id="KW-1185">Reference proteome</keyword>
<gene>
    <name evidence="2" type="primary">LOC142177603</name>
</gene>
<name>A0AC58U0A2_TOBAC</name>
<dbReference type="RefSeq" id="XP_075102914.1">
    <property type="nucleotide sequence ID" value="XM_075246813.1"/>
</dbReference>
<accession>A0AC58U0A2</accession>
<proteinExistence type="predicted"/>
<reference evidence="2" key="2">
    <citation type="submission" date="2025-08" db="UniProtKB">
        <authorList>
            <consortium name="RefSeq"/>
        </authorList>
    </citation>
    <scope>IDENTIFICATION</scope>
    <source>
        <tissue evidence="2">Leaf</tissue>
    </source>
</reference>
<organism evidence="1 2">
    <name type="scientific">Nicotiana tabacum</name>
    <name type="common">Common tobacco</name>
    <dbReference type="NCBI Taxonomy" id="4097"/>
    <lineage>
        <taxon>Eukaryota</taxon>
        <taxon>Viridiplantae</taxon>
        <taxon>Streptophyta</taxon>
        <taxon>Embryophyta</taxon>
        <taxon>Tracheophyta</taxon>
        <taxon>Spermatophyta</taxon>
        <taxon>Magnoliopsida</taxon>
        <taxon>eudicotyledons</taxon>
        <taxon>Gunneridae</taxon>
        <taxon>Pentapetalae</taxon>
        <taxon>asterids</taxon>
        <taxon>lamiids</taxon>
        <taxon>Solanales</taxon>
        <taxon>Solanaceae</taxon>
        <taxon>Nicotianoideae</taxon>
        <taxon>Nicotianeae</taxon>
        <taxon>Nicotiana</taxon>
    </lineage>
</organism>
<dbReference type="Proteomes" id="UP000790787">
    <property type="component" value="Chromosome 3"/>
</dbReference>
<sequence length="968" mass="110227">MWFLPSSDSTVEANLVRQKRGKAFCDVEAGKLTFWVGDEKVVFHEGTSQVRPPYFNGQHFSPWKVRTEIYAKAYDVKVWRVNKKENYPLPTATPTLANPEDIDSYTKEQMEVVQVNNKARNLLYNAISGEEYEKISSCDTTKEMWDKLEVTYEGTNKVKETHSNMLVDDYELFSVKEGEFIEEMFARFSKIISDLKAFGKPYSSSDKFRKILRSLSTTWQTKLVILESQDLNKLSYYELRGELIAFENTHLKKTSQEEKRKTVAFKALTKIAENEIDDDPKALQEEIAMLSRNMDGLMRRFRNTRKGSIPPRQSSWSDKDSSEHEEIANLCLMTILENEMNKSSGCWTDEDTSDDECKDDNENCFMARGETNEATYKSTGNGPSRTKSTSTNTNERPKGTSQNKPQRKWYLDSACSSHMTGDKNLFIEVTKIDEGSIKFGDDSKGKIIGTDTIPFNNNCNITEVFLVDGLNYNLLSVSQLCDSGYEVNFKRTSCAIEDETGKIVLPGKRKLGHASMHLIEKLSKYELVIGLPKLNFSRTYICDACQIEFVHVIFDENNPLVEKGITAGDEDQAQETQETSKSQESTDKSDIIETKWVFRNKLNEDGKVVRNKARLVAQGYSQQEGADYDETFAPVARLESIRILLIYVDIIFGSASPLMCKEFSNLMQSEFEISMMGELTFFLRIQIQQSEEGTFICHTKYTKELIQKFGMSNAKSIGTLMSPSTSLDKDEHGIPVDETKYHGMIGSLLYLTASRPDIIFSVCKCARFQSAPKESHLTAVKRIIRYLIGTASHGLWYPRSNSFKLEGFSDADLASDKEDRKSTSGWYKLLSIPPPKIYESLVKMFYANLRSSKPDKLESLVLVLVCSIYSLFADAKRGRRVYVFVQELKEASQIEGIKRKESINHLKITNQGVKLALSKPVEGNLSMRKSNNKLLILERPIIKELNSLIKIYRRKAINVLASRKSNNK</sequence>
<reference evidence="1" key="1">
    <citation type="journal article" date="2014" name="Nat. Commun.">
        <title>The tobacco genome sequence and its comparison with those of tomato and potato.</title>
        <authorList>
            <person name="Sierro N."/>
            <person name="Battey J.N."/>
            <person name="Ouadi S."/>
            <person name="Bakaher N."/>
            <person name="Bovet L."/>
            <person name="Willig A."/>
            <person name="Goepfert S."/>
            <person name="Peitsch M.C."/>
            <person name="Ivanov N.V."/>
        </authorList>
    </citation>
    <scope>NUCLEOTIDE SEQUENCE [LARGE SCALE GENOMIC DNA]</scope>
</reference>
<evidence type="ECO:0000313" key="1">
    <source>
        <dbReference type="Proteomes" id="UP000790787"/>
    </source>
</evidence>